<organism evidence="1 2">
    <name type="scientific">Pseudomonas phage Zuri</name>
    <dbReference type="NCBI Taxonomy" id="2604899"/>
    <lineage>
        <taxon>Viruses</taxon>
        <taxon>Duplodnaviria</taxon>
        <taxon>Heunggongvirae</taxon>
        <taxon>Uroviricota</taxon>
        <taxon>Caudoviricetes</taxon>
        <taxon>Schitoviridae</taxon>
        <taxon>Zurivirus</taxon>
        <taxon>Zurivirus zuri</taxon>
    </lineage>
</organism>
<sequence length="77" mass="8828">MPCYDPRDNDPAAIRSEAIARFAVEFRHNSPVAEMLCHILTHIHPADIARMPEEIQVWWKEHQARDAAKERANGKPA</sequence>
<proteinExistence type="predicted"/>
<name>A0A5C1K5W2_9CAUD</name>
<gene>
    <name evidence="1" type="ORF">Zuri_35</name>
</gene>
<evidence type="ECO:0000313" key="1">
    <source>
        <dbReference type="EMBL" id="QEM41132.1"/>
    </source>
</evidence>
<evidence type="ECO:0000313" key="2">
    <source>
        <dbReference type="Proteomes" id="UP000322075"/>
    </source>
</evidence>
<reference evidence="1" key="1">
    <citation type="submission" date="2019-04" db="EMBL/GenBank/DDBJ databases">
        <authorList>
            <person name="Assadpour T."/>
            <person name="Ahmed J."/>
            <person name="Anderson S."/>
            <person name="Espinosa K."/>
            <person name="Gadsden T."/>
            <person name="Graham A."/>
            <person name="Hajjar W."/>
            <person name="Howard T."/>
            <person name="Lacafta O."/>
            <person name="Matney K."/>
            <person name="Matsen K."/>
            <person name="Osu J."/>
            <person name="Rupe E."/>
            <person name="Sang H."/>
            <person name="Wadi S."/>
            <person name="McNeal J."/>
            <person name="Temple L."/>
        </authorList>
    </citation>
    <scope>NUCLEOTIDE SEQUENCE [LARGE SCALE GENOMIC DNA]</scope>
</reference>
<dbReference type="EMBL" id="MK863032">
    <property type="protein sequence ID" value="QEM41132.1"/>
    <property type="molecule type" value="Genomic_DNA"/>
</dbReference>
<protein>
    <submittedName>
        <fullName evidence="1">Uncharacterized protein</fullName>
    </submittedName>
</protein>
<accession>A0A5C1K5W2</accession>
<keyword evidence="2" id="KW-1185">Reference proteome</keyword>
<dbReference type="Proteomes" id="UP000322075">
    <property type="component" value="Segment"/>
</dbReference>